<dbReference type="AlphaFoldDB" id="A0A191ZWE7"/>
<evidence type="ECO:0000313" key="9">
    <source>
        <dbReference type="EMBL" id="ANJ72429.1"/>
    </source>
</evidence>
<evidence type="ECO:0000256" key="2">
    <source>
        <dbReference type="ARBA" id="ARBA00022490"/>
    </source>
</evidence>
<dbReference type="RefSeq" id="WP_064803390.1">
    <property type="nucleotide sequence ID" value="NZ_CP016022.1"/>
</dbReference>
<dbReference type="SUPFAM" id="SSF56349">
    <property type="entry name" value="DNA breaking-rejoining enzymes"/>
    <property type="match status" value="1"/>
</dbReference>
<comment type="subcellular location">
    <subcellularLocation>
        <location evidence="1">Cytoplasm</location>
    </subcellularLocation>
</comment>
<keyword evidence="4" id="KW-0159">Chromosome partition</keyword>
<dbReference type="PROSITE" id="PS51900">
    <property type="entry name" value="CB"/>
    <property type="match status" value="1"/>
</dbReference>
<dbReference type="PROSITE" id="PS51898">
    <property type="entry name" value="TYR_RECOMBINASE"/>
    <property type="match status" value="1"/>
</dbReference>
<evidence type="ECO:0000256" key="1">
    <source>
        <dbReference type="ARBA" id="ARBA00004496"/>
    </source>
</evidence>
<evidence type="ECO:0000256" key="5">
    <source>
        <dbReference type="ARBA" id="ARBA00022908"/>
    </source>
</evidence>
<sequence>MKTRLLPVHPSVDTPPDFPDTAELAALRAWHAGLSTREAVERYLGERRVPGQSSRSVLSRIRLQLATFARQRQREDLAVLFEIPAAERAKQGRAADQAIELLRTLPLPAPLISDDVERWLDARAVAALRAVGIDTLADLTVRVPRRRRWWAAIPGLGQAGARRIEAFFAEHPRLTERARALIAAQVRGVVVPWEQLRLPHEVDGSQGQFRAPRATCVLTADNDYEAVQAWLSLHESPATQRAYRKEAERLMLWAIVERGRPLSSLTTEDAIAYRGFLRRPTPRERWVGPARPRTSVEWRPFTDGLSARSVAYALSVLGAMFRWLIQQRYMLANPFAGVKVRGGGRTAALDASHAFSDGEWALVRTIADGLEWSYGWEAPAAQRLRFVLDFGYATGLRASELVSSKLGDVETDRQGDHWLNLVGKGSRAGKVALPPLACSAIDRYLVERGLPVTRSRWNPKTPLVGGLGLDPGGGITGTRLWSVVRRFFETAADVIENDHAVMAEKLRKASPHWMRHTHATHALARGAELTTVRDNLRHASISTTSIYLHGDDVKRARQINAAFAAE</sequence>
<evidence type="ECO:0000256" key="7">
    <source>
        <dbReference type="ARBA" id="ARBA00023172"/>
    </source>
</evidence>
<dbReference type="Gene3D" id="1.10.150.130">
    <property type="match status" value="1"/>
</dbReference>
<dbReference type="GO" id="GO:0003677">
    <property type="term" value="F:DNA binding"/>
    <property type="evidence" value="ECO:0007669"/>
    <property type="project" value="UniProtKB-UniRule"/>
</dbReference>
<dbReference type="EMBL" id="CP016022">
    <property type="protein sequence ID" value="ANJ72429.1"/>
    <property type="molecule type" value="Genomic_DNA"/>
</dbReference>
<proteinExistence type="predicted"/>
<protein>
    <submittedName>
        <fullName evidence="9">Integrase</fullName>
    </submittedName>
</protein>
<evidence type="ECO:0000313" key="10">
    <source>
        <dbReference type="Proteomes" id="UP000078572"/>
    </source>
</evidence>
<keyword evidence="5" id="KW-0229">DNA integration</keyword>
<dbReference type="InterPro" id="IPR002104">
    <property type="entry name" value="Integrase_catalytic"/>
</dbReference>
<keyword evidence="8" id="KW-0131">Cell cycle</keyword>
<dbReference type="InterPro" id="IPR011010">
    <property type="entry name" value="DNA_brk_join_enz"/>
</dbReference>
<evidence type="ECO:0000256" key="6">
    <source>
        <dbReference type="ARBA" id="ARBA00023125"/>
    </source>
</evidence>
<dbReference type="PANTHER" id="PTHR30349">
    <property type="entry name" value="PHAGE INTEGRASE-RELATED"/>
    <property type="match status" value="1"/>
</dbReference>
<dbReference type="PANTHER" id="PTHR30349:SF77">
    <property type="entry name" value="TYROSINE RECOMBINASE XERC"/>
    <property type="match status" value="1"/>
</dbReference>
<organism evidence="9 10">
    <name type="scientific">Ralstonia insidiosa</name>
    <dbReference type="NCBI Taxonomy" id="190721"/>
    <lineage>
        <taxon>Bacteria</taxon>
        <taxon>Pseudomonadati</taxon>
        <taxon>Pseudomonadota</taxon>
        <taxon>Betaproteobacteria</taxon>
        <taxon>Burkholderiales</taxon>
        <taxon>Burkholderiaceae</taxon>
        <taxon>Ralstonia</taxon>
    </lineage>
</organism>
<dbReference type="Pfam" id="PF12482">
    <property type="entry name" value="DUF3701"/>
    <property type="match status" value="1"/>
</dbReference>
<dbReference type="Gene3D" id="1.10.443.10">
    <property type="entry name" value="Intergrase catalytic core"/>
    <property type="match status" value="1"/>
</dbReference>
<dbReference type="GO" id="GO:0005737">
    <property type="term" value="C:cytoplasm"/>
    <property type="evidence" value="ECO:0007669"/>
    <property type="project" value="UniProtKB-SubCell"/>
</dbReference>
<name>A0A191ZWE7_9RALS</name>
<accession>A0A191ZWE7</accession>
<gene>
    <name evidence="9" type="ORF">A9Y76_08070</name>
</gene>
<dbReference type="Proteomes" id="UP000078572">
    <property type="component" value="Chromosome 1"/>
</dbReference>
<dbReference type="GO" id="GO:0007059">
    <property type="term" value="P:chromosome segregation"/>
    <property type="evidence" value="ECO:0007669"/>
    <property type="project" value="UniProtKB-KW"/>
</dbReference>
<dbReference type="InterPro" id="IPR050090">
    <property type="entry name" value="Tyrosine_recombinase_XerCD"/>
</dbReference>
<reference evidence="10" key="1">
    <citation type="submission" date="2016-06" db="EMBL/GenBank/DDBJ databases">
        <authorList>
            <person name="Xu Y."/>
            <person name="Nagy A."/>
            <person name="Yan X."/>
            <person name="Kim S.W."/>
            <person name="Haley B."/>
            <person name="Liu N.T."/>
            <person name="Nou X."/>
        </authorList>
    </citation>
    <scope>NUCLEOTIDE SEQUENCE [LARGE SCALE GENOMIC DNA]</scope>
    <source>
        <strain evidence="10">ATCC 49129</strain>
    </source>
</reference>
<dbReference type="InterPro" id="IPR022169">
    <property type="entry name" value="DUF3701"/>
</dbReference>
<dbReference type="GO" id="GO:0015074">
    <property type="term" value="P:DNA integration"/>
    <property type="evidence" value="ECO:0007669"/>
    <property type="project" value="UniProtKB-KW"/>
</dbReference>
<keyword evidence="6" id="KW-0238">DNA-binding</keyword>
<keyword evidence="3" id="KW-0132">Cell division</keyword>
<dbReference type="InterPro" id="IPR013762">
    <property type="entry name" value="Integrase-like_cat_sf"/>
</dbReference>
<dbReference type="GO" id="GO:0051301">
    <property type="term" value="P:cell division"/>
    <property type="evidence" value="ECO:0007669"/>
    <property type="project" value="UniProtKB-KW"/>
</dbReference>
<keyword evidence="2" id="KW-0963">Cytoplasm</keyword>
<dbReference type="InterPro" id="IPR044068">
    <property type="entry name" value="CB"/>
</dbReference>
<evidence type="ECO:0000256" key="3">
    <source>
        <dbReference type="ARBA" id="ARBA00022618"/>
    </source>
</evidence>
<dbReference type="Pfam" id="PF00589">
    <property type="entry name" value="Phage_integrase"/>
    <property type="match status" value="1"/>
</dbReference>
<evidence type="ECO:0000256" key="4">
    <source>
        <dbReference type="ARBA" id="ARBA00022829"/>
    </source>
</evidence>
<dbReference type="GeneID" id="61525970"/>
<dbReference type="OrthoDB" id="8610787at2"/>
<dbReference type="GO" id="GO:0006310">
    <property type="term" value="P:DNA recombination"/>
    <property type="evidence" value="ECO:0007669"/>
    <property type="project" value="UniProtKB-KW"/>
</dbReference>
<keyword evidence="10" id="KW-1185">Reference proteome</keyword>
<dbReference type="InterPro" id="IPR010998">
    <property type="entry name" value="Integrase_recombinase_N"/>
</dbReference>
<keyword evidence="7" id="KW-0233">DNA recombination</keyword>
<evidence type="ECO:0000256" key="8">
    <source>
        <dbReference type="ARBA" id="ARBA00023306"/>
    </source>
</evidence>